<gene>
    <name evidence="3" type="ordered locus">Plav_2853</name>
</gene>
<feature type="transmembrane region" description="Helical" evidence="2">
    <location>
        <begin position="192"/>
        <end position="217"/>
    </location>
</feature>
<name>A7HX27_PARL1</name>
<evidence type="ECO:0000256" key="1">
    <source>
        <dbReference type="ARBA" id="ARBA00009617"/>
    </source>
</evidence>
<comment type="similarity">
    <text evidence="1">Belongs to the sodium:galactoside symporter (TC 2.A.2) family.</text>
</comment>
<protein>
    <submittedName>
        <fullName evidence="3">Sugar transporter</fullName>
    </submittedName>
</protein>
<feature type="transmembrane region" description="Helical" evidence="2">
    <location>
        <begin position="156"/>
        <end position="180"/>
    </location>
</feature>
<feature type="transmembrane region" description="Helical" evidence="2">
    <location>
        <begin position="316"/>
        <end position="337"/>
    </location>
</feature>
<dbReference type="GO" id="GO:0005886">
    <property type="term" value="C:plasma membrane"/>
    <property type="evidence" value="ECO:0007669"/>
    <property type="project" value="TreeGrafter"/>
</dbReference>
<dbReference type="eggNOG" id="COG2211">
    <property type="taxonomic scope" value="Bacteria"/>
</dbReference>
<evidence type="ECO:0000256" key="2">
    <source>
        <dbReference type="SAM" id="Phobius"/>
    </source>
</evidence>
<keyword evidence="2" id="KW-0472">Membrane</keyword>
<dbReference type="InterPro" id="IPR036259">
    <property type="entry name" value="MFS_trans_sf"/>
</dbReference>
<feature type="transmembrane region" description="Helical" evidence="2">
    <location>
        <begin position="251"/>
        <end position="275"/>
    </location>
</feature>
<accession>A7HX27</accession>
<keyword evidence="3" id="KW-0762">Sugar transport</keyword>
<dbReference type="Pfam" id="PF13347">
    <property type="entry name" value="MFS_2"/>
    <property type="match status" value="1"/>
</dbReference>
<keyword evidence="2" id="KW-1133">Transmembrane helix</keyword>
<dbReference type="AlphaFoldDB" id="A7HX27"/>
<feature type="transmembrane region" description="Helical" evidence="2">
    <location>
        <begin position="435"/>
        <end position="457"/>
    </location>
</feature>
<feature type="transmembrane region" description="Helical" evidence="2">
    <location>
        <begin position="349"/>
        <end position="378"/>
    </location>
</feature>
<dbReference type="RefSeq" id="WP_012111774.1">
    <property type="nucleotide sequence ID" value="NC_009719.1"/>
</dbReference>
<sequence length="485" mass="52342">MRYERSIRHGKLGVRTKLSQGIGAVPDTIKNWVFNTFTLLFYNQVLGVDAFMVSVALAIAIVFDAVTDPMVATLSDNLHTRWGRRHPLMLIASIPLGLCLFAVFVPPAGLGPAGLFGWLLTFTILTRGFMTLYFVPWAAIAAELSDDYVERTSVMAYRFAIGWTVGVSFPLIVFSVFMVSTEAYPVGQLNPAGYPAMAALAGCLMASGALATTLLTWREIPYLRKHADAPPAFGFVQILRELGAALRYDQFALIFVILLMIGAIGGTTANIGIYMMTFFWGLSGEHLRWFAFSALGAVLAFPLVAIVQRRWEKKQILFTCAIIGLADGIILVLLRFMGILPENGDPLLLVILVCAGALSAGIAVIQGIIGASIIADLLDEHELNTGQRQEAMFNAALSFSGKATSGLGVLVGGLVITMIAFPTQLAPAEITPDKVFHLGLVVGILVPLLYLIPASLIRKYRITRARHAEIRAALAARAAATSDLA</sequence>
<feature type="transmembrane region" description="Helical" evidence="2">
    <location>
        <begin position="287"/>
        <end position="307"/>
    </location>
</feature>
<dbReference type="HOGENOM" id="CLU_027408_6_0_5"/>
<dbReference type="PANTHER" id="PTHR11328:SF24">
    <property type="entry name" value="MAJOR FACILITATOR SUPERFAMILY (MFS) PROFILE DOMAIN-CONTAINING PROTEIN"/>
    <property type="match status" value="1"/>
</dbReference>
<reference evidence="3 4" key="1">
    <citation type="journal article" date="2011" name="Stand. Genomic Sci.">
        <title>Complete genome sequence of Parvibaculum lavamentivorans type strain (DS-1(T)).</title>
        <authorList>
            <person name="Schleheck D."/>
            <person name="Weiss M."/>
            <person name="Pitluck S."/>
            <person name="Bruce D."/>
            <person name="Land M.L."/>
            <person name="Han S."/>
            <person name="Saunders E."/>
            <person name="Tapia R."/>
            <person name="Detter C."/>
            <person name="Brettin T."/>
            <person name="Han J."/>
            <person name="Woyke T."/>
            <person name="Goodwin L."/>
            <person name="Pennacchio L."/>
            <person name="Nolan M."/>
            <person name="Cook A.M."/>
            <person name="Kjelleberg S."/>
            <person name="Thomas T."/>
        </authorList>
    </citation>
    <scope>NUCLEOTIDE SEQUENCE [LARGE SCALE GENOMIC DNA]</scope>
    <source>
        <strain evidence="4">DS-1 / DSM 13023 / NCIMB 13966</strain>
    </source>
</reference>
<keyword evidence="3" id="KW-0813">Transport</keyword>
<feature type="transmembrane region" description="Helical" evidence="2">
    <location>
        <begin position="88"/>
        <end position="109"/>
    </location>
</feature>
<evidence type="ECO:0000313" key="4">
    <source>
        <dbReference type="Proteomes" id="UP000006377"/>
    </source>
</evidence>
<feature type="transmembrane region" description="Helical" evidence="2">
    <location>
        <begin position="115"/>
        <end position="135"/>
    </location>
</feature>
<dbReference type="SUPFAM" id="SSF103473">
    <property type="entry name" value="MFS general substrate transporter"/>
    <property type="match status" value="1"/>
</dbReference>
<proteinExistence type="inferred from homology"/>
<dbReference type="KEGG" id="pla:Plav_2853"/>
<dbReference type="Gene3D" id="1.20.1250.20">
    <property type="entry name" value="MFS general substrate transporter like domains"/>
    <property type="match status" value="1"/>
</dbReference>
<dbReference type="STRING" id="402881.Plav_2853"/>
<feature type="transmembrane region" description="Helical" evidence="2">
    <location>
        <begin position="41"/>
        <end position="67"/>
    </location>
</feature>
<dbReference type="GO" id="GO:0008643">
    <property type="term" value="P:carbohydrate transport"/>
    <property type="evidence" value="ECO:0007669"/>
    <property type="project" value="InterPro"/>
</dbReference>
<dbReference type="EMBL" id="CP000774">
    <property type="protein sequence ID" value="ABS64460.1"/>
    <property type="molecule type" value="Genomic_DNA"/>
</dbReference>
<dbReference type="Proteomes" id="UP000006377">
    <property type="component" value="Chromosome"/>
</dbReference>
<organism evidence="3 4">
    <name type="scientific">Parvibaculum lavamentivorans (strain DS-1 / DSM 13023 / NCIMB 13966)</name>
    <dbReference type="NCBI Taxonomy" id="402881"/>
    <lineage>
        <taxon>Bacteria</taxon>
        <taxon>Pseudomonadati</taxon>
        <taxon>Pseudomonadota</taxon>
        <taxon>Alphaproteobacteria</taxon>
        <taxon>Hyphomicrobiales</taxon>
        <taxon>Parvibaculaceae</taxon>
        <taxon>Parvibaculum</taxon>
    </lineage>
</organism>
<keyword evidence="4" id="KW-1185">Reference proteome</keyword>
<dbReference type="GO" id="GO:0015293">
    <property type="term" value="F:symporter activity"/>
    <property type="evidence" value="ECO:0007669"/>
    <property type="project" value="InterPro"/>
</dbReference>
<keyword evidence="2" id="KW-0812">Transmembrane</keyword>
<dbReference type="PANTHER" id="PTHR11328">
    <property type="entry name" value="MAJOR FACILITATOR SUPERFAMILY DOMAIN-CONTAINING PROTEIN"/>
    <property type="match status" value="1"/>
</dbReference>
<dbReference type="InterPro" id="IPR039672">
    <property type="entry name" value="MFS_2"/>
</dbReference>
<evidence type="ECO:0000313" key="3">
    <source>
        <dbReference type="EMBL" id="ABS64460.1"/>
    </source>
</evidence>
<feature type="transmembrane region" description="Helical" evidence="2">
    <location>
        <begin position="399"/>
        <end position="423"/>
    </location>
</feature>